<feature type="active site" description="For beta-ketoacyl synthase activity" evidence="12">
    <location>
        <position position="166"/>
    </location>
</feature>
<evidence type="ECO:0000256" key="7">
    <source>
        <dbReference type="ARBA" id="ARBA00022832"/>
    </source>
</evidence>
<keyword evidence="5 11" id="KW-0444">Lipid biosynthesis</keyword>
<dbReference type="InterPro" id="IPR014030">
    <property type="entry name" value="Ketoacyl_synth_N"/>
</dbReference>
<dbReference type="NCBIfam" id="NF005589">
    <property type="entry name" value="PRK07314.1"/>
    <property type="match status" value="1"/>
</dbReference>
<evidence type="ECO:0000256" key="12">
    <source>
        <dbReference type="PIRSR" id="PIRSR000447-1"/>
    </source>
</evidence>
<dbReference type="PANTHER" id="PTHR11712:SF336">
    <property type="entry name" value="3-OXOACYL-[ACYL-CARRIER-PROTEIN] SYNTHASE, MITOCHONDRIAL"/>
    <property type="match status" value="1"/>
</dbReference>
<proteinExistence type="inferred from homology"/>
<dbReference type="GO" id="GO:0006633">
    <property type="term" value="P:fatty acid biosynthetic process"/>
    <property type="evidence" value="ECO:0007669"/>
    <property type="project" value="UniProtKB-UniRule"/>
</dbReference>
<dbReference type="AlphaFoldDB" id="A0A849SJ55"/>
<dbReference type="InterPro" id="IPR000794">
    <property type="entry name" value="Beta-ketoacyl_synthase"/>
</dbReference>
<dbReference type="NCBIfam" id="NF004970">
    <property type="entry name" value="PRK06333.1"/>
    <property type="match status" value="1"/>
</dbReference>
<dbReference type="InterPro" id="IPR020841">
    <property type="entry name" value="PKS_Beta-ketoAc_synthase_dom"/>
</dbReference>
<comment type="function">
    <text evidence="11">Involved in the type II fatty acid elongation cycle. Catalyzes the elongation of a wide range of acyl-ACP by the addition of two carbons from malonyl-ACP to an acyl acceptor. Can efficiently catalyze the conversion of palmitoleoyl-ACP (cis-hexadec-9-enoyl-ACP) to cis-vaccenoyl-ACP (cis-octadec-11-enoyl-ACP), an essential step in the thermal regulation of fatty acid composition.</text>
</comment>
<evidence type="ECO:0000256" key="13">
    <source>
        <dbReference type="RuleBase" id="RU003694"/>
    </source>
</evidence>
<dbReference type="EMBL" id="JABFRW010000124">
    <property type="protein sequence ID" value="NOT34471.1"/>
    <property type="molecule type" value="Genomic_DNA"/>
</dbReference>
<feature type="domain" description="Ketosynthase family 3 (KS3)" evidence="14">
    <location>
        <begin position="5"/>
        <end position="413"/>
    </location>
</feature>
<evidence type="ECO:0000256" key="4">
    <source>
        <dbReference type="ARBA" id="ARBA00014657"/>
    </source>
</evidence>
<keyword evidence="9 11" id="KW-0275">Fatty acid biosynthesis</keyword>
<dbReference type="GO" id="GO:0004315">
    <property type="term" value="F:3-oxoacyl-[acyl-carrier-protein] synthase activity"/>
    <property type="evidence" value="ECO:0007669"/>
    <property type="project" value="UniProtKB-UniRule"/>
</dbReference>
<dbReference type="PROSITE" id="PS52004">
    <property type="entry name" value="KS3_2"/>
    <property type="match status" value="1"/>
</dbReference>
<sequence length="415" mass="43717">MSHESRRVFVTGTGVISPLGNDTERFWEQLVAGRSGAGPITRFDVSQHDVKFACEVRDFSFEGVLDRKEAKRMDRFTQYAVVAAHQAIRSAGLDLERMNRERAGVLIGSGIGGMETFEEQHTNLLQKGPGRVSPFFIPMMIVDMAAGQISIQFGLKGPNFATVSACASGAHAIGEALRLIQAGDADVMLAGGSEATITPMAVAGFSNARALSTRNDDPIRASRPFDKERDGFVIGEGAAVLVLETEEHARARGARPLCELAGYGASGDAYHMTAPCVDGDGAARAMARALADAHLLPSDVQYVNAHGTSTPAGDPAEVTAIKRTLGDAARSTMVSSTKSMTGHLLGAAGALEAVVCALTLSRGIVPPTINLEHPDPQCDLDFVPIQARAKRVTAALSNSFGFGGHNVTLAFRATG</sequence>
<dbReference type="FunFam" id="3.40.47.10:FF:000009">
    <property type="entry name" value="3-oxoacyl-[acyl-carrier-protein] synthase 2"/>
    <property type="match status" value="1"/>
</dbReference>
<dbReference type="SUPFAM" id="SSF53901">
    <property type="entry name" value="Thiolase-like"/>
    <property type="match status" value="2"/>
</dbReference>
<dbReference type="InterPro" id="IPR016039">
    <property type="entry name" value="Thiolase-like"/>
</dbReference>
<dbReference type="PROSITE" id="PS00606">
    <property type="entry name" value="KS3_1"/>
    <property type="match status" value="1"/>
</dbReference>
<protein>
    <recommendedName>
        <fullName evidence="4 11">3-oxoacyl-[acyl-carrier-protein] synthase 2</fullName>
        <ecNumber evidence="3 11">2.3.1.179</ecNumber>
    </recommendedName>
</protein>
<evidence type="ECO:0000313" key="15">
    <source>
        <dbReference type="EMBL" id="NOT34471.1"/>
    </source>
</evidence>
<evidence type="ECO:0000256" key="8">
    <source>
        <dbReference type="ARBA" id="ARBA00023098"/>
    </source>
</evidence>
<dbReference type="Proteomes" id="UP000580839">
    <property type="component" value="Unassembled WGS sequence"/>
</dbReference>
<dbReference type="InterPro" id="IPR017568">
    <property type="entry name" value="3-oxoacyl-ACP_synth-2"/>
</dbReference>
<evidence type="ECO:0000256" key="9">
    <source>
        <dbReference type="ARBA" id="ARBA00023160"/>
    </source>
</evidence>
<dbReference type="EC" id="2.3.1.179" evidence="3 11"/>
<dbReference type="InterPro" id="IPR014031">
    <property type="entry name" value="Ketoacyl_synth_C"/>
</dbReference>
<dbReference type="NCBIfam" id="TIGR03150">
    <property type="entry name" value="fabF"/>
    <property type="match status" value="1"/>
</dbReference>
<comment type="catalytic activity">
    <reaction evidence="11">
        <text>(9Z)-hexadecenoyl-[ACP] + malonyl-[ACP] + H(+) = 3-oxo-(11Z)-octadecenoyl-[ACP] + holo-[ACP] + CO2</text>
        <dbReference type="Rhea" id="RHEA:55040"/>
        <dbReference type="Rhea" id="RHEA-COMP:9623"/>
        <dbReference type="Rhea" id="RHEA-COMP:9685"/>
        <dbReference type="Rhea" id="RHEA-COMP:10800"/>
        <dbReference type="Rhea" id="RHEA-COMP:14074"/>
        <dbReference type="ChEBI" id="CHEBI:15378"/>
        <dbReference type="ChEBI" id="CHEBI:16526"/>
        <dbReference type="ChEBI" id="CHEBI:64479"/>
        <dbReference type="ChEBI" id="CHEBI:78449"/>
        <dbReference type="ChEBI" id="CHEBI:83989"/>
        <dbReference type="ChEBI" id="CHEBI:138538"/>
        <dbReference type="EC" id="2.3.1.179"/>
    </reaction>
</comment>
<evidence type="ECO:0000256" key="10">
    <source>
        <dbReference type="ARBA" id="ARBA00023315"/>
    </source>
</evidence>
<dbReference type="CDD" id="cd00834">
    <property type="entry name" value="KAS_I_II"/>
    <property type="match status" value="1"/>
</dbReference>
<comment type="caution">
    <text evidence="15">The sequence shown here is derived from an EMBL/GenBank/DDBJ whole genome shotgun (WGS) entry which is preliminary data.</text>
</comment>
<keyword evidence="8" id="KW-0443">Lipid metabolism</keyword>
<evidence type="ECO:0000256" key="1">
    <source>
        <dbReference type="ARBA" id="ARBA00005194"/>
    </source>
</evidence>
<dbReference type="GO" id="GO:0005829">
    <property type="term" value="C:cytosol"/>
    <property type="evidence" value="ECO:0007669"/>
    <property type="project" value="TreeGrafter"/>
</dbReference>
<dbReference type="PIRSF" id="PIRSF000447">
    <property type="entry name" value="KAS_II"/>
    <property type="match status" value="1"/>
</dbReference>
<gene>
    <name evidence="15" type="primary">fabF</name>
    <name evidence="15" type="ORF">HOP12_09910</name>
</gene>
<accession>A0A849SJ55</accession>
<evidence type="ECO:0000256" key="2">
    <source>
        <dbReference type="ARBA" id="ARBA00008467"/>
    </source>
</evidence>
<dbReference type="InterPro" id="IPR018201">
    <property type="entry name" value="Ketoacyl_synth_AS"/>
</dbReference>
<comment type="catalytic activity">
    <reaction evidence="11">
        <text>a fatty acyl-[ACP] + malonyl-[ACP] + H(+) = a 3-oxoacyl-[ACP] + holo-[ACP] + CO2</text>
        <dbReference type="Rhea" id="RHEA:22836"/>
        <dbReference type="Rhea" id="RHEA-COMP:9623"/>
        <dbReference type="Rhea" id="RHEA-COMP:9685"/>
        <dbReference type="Rhea" id="RHEA-COMP:9916"/>
        <dbReference type="Rhea" id="RHEA-COMP:14125"/>
        <dbReference type="ChEBI" id="CHEBI:15378"/>
        <dbReference type="ChEBI" id="CHEBI:16526"/>
        <dbReference type="ChEBI" id="CHEBI:64479"/>
        <dbReference type="ChEBI" id="CHEBI:78449"/>
        <dbReference type="ChEBI" id="CHEBI:78776"/>
        <dbReference type="ChEBI" id="CHEBI:138651"/>
    </reaction>
</comment>
<keyword evidence="6 11" id="KW-0808">Transferase</keyword>
<dbReference type="Pfam" id="PF00109">
    <property type="entry name" value="ketoacyl-synt"/>
    <property type="match status" value="1"/>
</dbReference>
<comment type="similarity">
    <text evidence="2 11 13">Belongs to the thiolase-like superfamily. Beta-ketoacyl-ACP synthases family.</text>
</comment>
<dbReference type="PANTHER" id="PTHR11712">
    <property type="entry name" value="POLYKETIDE SYNTHASE-RELATED"/>
    <property type="match status" value="1"/>
</dbReference>
<dbReference type="Pfam" id="PF02801">
    <property type="entry name" value="Ketoacyl-synt_C"/>
    <property type="match status" value="1"/>
</dbReference>
<dbReference type="Gene3D" id="3.40.47.10">
    <property type="match status" value="2"/>
</dbReference>
<organism evidence="15 16">
    <name type="scientific">Eiseniibacteriota bacterium</name>
    <dbReference type="NCBI Taxonomy" id="2212470"/>
    <lineage>
        <taxon>Bacteria</taxon>
        <taxon>Candidatus Eiseniibacteriota</taxon>
    </lineage>
</organism>
<evidence type="ECO:0000256" key="11">
    <source>
        <dbReference type="PIRNR" id="PIRNR000447"/>
    </source>
</evidence>
<name>A0A849SJ55_UNCEI</name>
<dbReference type="UniPathway" id="UPA00094"/>
<keyword evidence="7" id="KW-0276">Fatty acid metabolism</keyword>
<evidence type="ECO:0000259" key="14">
    <source>
        <dbReference type="PROSITE" id="PS52004"/>
    </source>
</evidence>
<evidence type="ECO:0000256" key="6">
    <source>
        <dbReference type="ARBA" id="ARBA00022679"/>
    </source>
</evidence>
<evidence type="ECO:0000256" key="3">
    <source>
        <dbReference type="ARBA" id="ARBA00012356"/>
    </source>
</evidence>
<evidence type="ECO:0000256" key="5">
    <source>
        <dbReference type="ARBA" id="ARBA00022516"/>
    </source>
</evidence>
<comment type="pathway">
    <text evidence="1 11">Lipid metabolism; fatty acid biosynthesis.</text>
</comment>
<keyword evidence="10 11" id="KW-0012">Acyltransferase</keyword>
<reference evidence="15 16" key="1">
    <citation type="submission" date="2020-04" db="EMBL/GenBank/DDBJ databases">
        <title>Metagenomic profiling of ammonia- and methane-oxidizing microorganisms in a Dutch drinking water treatment plant.</title>
        <authorList>
            <person name="Poghosyan L."/>
            <person name="Leucker S."/>
        </authorList>
    </citation>
    <scope>NUCLEOTIDE SEQUENCE [LARGE SCALE GENOMIC DNA]</scope>
    <source>
        <strain evidence="15">S-RSF-IL-03</strain>
    </source>
</reference>
<dbReference type="SMART" id="SM00825">
    <property type="entry name" value="PKS_KS"/>
    <property type="match status" value="1"/>
</dbReference>
<evidence type="ECO:0000313" key="16">
    <source>
        <dbReference type="Proteomes" id="UP000580839"/>
    </source>
</evidence>